<keyword evidence="2" id="KW-1185">Reference proteome</keyword>
<dbReference type="RefSeq" id="WP_388115222.1">
    <property type="nucleotide sequence ID" value="NZ_JBIAHM010000030.1"/>
</dbReference>
<dbReference type="EMBL" id="JBIAHM010000030">
    <property type="protein sequence ID" value="MFE9606589.1"/>
    <property type="molecule type" value="Genomic_DNA"/>
</dbReference>
<dbReference type="Proteomes" id="UP001601303">
    <property type="component" value="Unassembled WGS sequence"/>
</dbReference>
<proteinExistence type="predicted"/>
<evidence type="ECO:0000313" key="1">
    <source>
        <dbReference type="EMBL" id="MFE9606589.1"/>
    </source>
</evidence>
<sequence length="49" mass="5436">MVIYLEETADMLETPALATPDKPGLIGGALVWRRRLSPSLKDQWQPLTG</sequence>
<accession>A0ABW6MKB4</accession>
<name>A0ABW6MKB4_9ACTN</name>
<reference evidence="1 2" key="1">
    <citation type="submission" date="2024-10" db="EMBL/GenBank/DDBJ databases">
        <title>The Natural Products Discovery Center: Release of the First 8490 Sequenced Strains for Exploring Actinobacteria Biosynthetic Diversity.</title>
        <authorList>
            <person name="Kalkreuter E."/>
            <person name="Kautsar S.A."/>
            <person name="Yang D."/>
            <person name="Bader C.D."/>
            <person name="Teijaro C.N."/>
            <person name="Fluegel L."/>
            <person name="Davis C.M."/>
            <person name="Simpson J.R."/>
            <person name="Lauterbach L."/>
            <person name="Steele A.D."/>
            <person name="Gui C."/>
            <person name="Meng S."/>
            <person name="Li G."/>
            <person name="Viehrig K."/>
            <person name="Ye F."/>
            <person name="Su P."/>
            <person name="Kiefer A.F."/>
            <person name="Nichols A."/>
            <person name="Cepeda A.J."/>
            <person name="Yan W."/>
            <person name="Fan B."/>
            <person name="Jiang Y."/>
            <person name="Adhikari A."/>
            <person name="Zheng C.-J."/>
            <person name="Schuster L."/>
            <person name="Cowan T.M."/>
            <person name="Smanski M.J."/>
            <person name="Chevrette M.G."/>
            <person name="De Carvalho L.P.S."/>
            <person name="Shen B."/>
        </authorList>
    </citation>
    <scope>NUCLEOTIDE SEQUENCE [LARGE SCALE GENOMIC DNA]</scope>
    <source>
        <strain evidence="1 2">NPDC006488</strain>
    </source>
</reference>
<comment type="caution">
    <text evidence="1">The sequence shown here is derived from an EMBL/GenBank/DDBJ whole genome shotgun (WGS) entry which is preliminary data.</text>
</comment>
<gene>
    <name evidence="1" type="ORF">ACFYNQ_49635</name>
</gene>
<organism evidence="1 2">
    <name type="scientific">Streptomyces hokutonensis</name>
    <dbReference type="NCBI Taxonomy" id="1306990"/>
    <lineage>
        <taxon>Bacteria</taxon>
        <taxon>Bacillati</taxon>
        <taxon>Actinomycetota</taxon>
        <taxon>Actinomycetes</taxon>
        <taxon>Kitasatosporales</taxon>
        <taxon>Streptomycetaceae</taxon>
        <taxon>Streptomyces</taxon>
    </lineage>
</organism>
<evidence type="ECO:0000313" key="2">
    <source>
        <dbReference type="Proteomes" id="UP001601303"/>
    </source>
</evidence>
<protein>
    <submittedName>
        <fullName evidence="1">Uncharacterized protein</fullName>
    </submittedName>
</protein>